<feature type="transmembrane region" description="Helical" evidence="1">
    <location>
        <begin position="26"/>
        <end position="48"/>
    </location>
</feature>
<evidence type="ECO:0000256" key="1">
    <source>
        <dbReference type="SAM" id="Phobius"/>
    </source>
</evidence>
<name>A0A4R9AAA5_9MICO</name>
<accession>A0A4R9AAA5</accession>
<sequence length="64" mass="6513">MKSYAQVLALLNGLRSADDGAAAVEYGLMLSLIAVVIIAAVAAVGLNLNTAFLFMGGKLGEFAP</sequence>
<dbReference type="AlphaFoldDB" id="A0A4R9AAA5"/>
<reference evidence="2 3" key="1">
    <citation type="submission" date="2019-03" db="EMBL/GenBank/DDBJ databases">
        <title>Genomics of glacier-inhabiting Cryobacterium strains.</title>
        <authorList>
            <person name="Liu Q."/>
            <person name="Xin Y.-H."/>
        </authorList>
    </citation>
    <scope>NUCLEOTIDE SEQUENCE [LARGE SCALE GENOMIC DNA]</scope>
    <source>
        <strain evidence="2 3">Hh14</strain>
    </source>
</reference>
<dbReference type="Pfam" id="PF04964">
    <property type="entry name" value="Flp_Fap"/>
    <property type="match status" value="1"/>
</dbReference>
<evidence type="ECO:0000313" key="3">
    <source>
        <dbReference type="Proteomes" id="UP000297447"/>
    </source>
</evidence>
<keyword evidence="1" id="KW-0472">Membrane</keyword>
<comment type="caution">
    <text evidence="2">The sequence shown here is derived from an EMBL/GenBank/DDBJ whole genome shotgun (WGS) entry which is preliminary data.</text>
</comment>
<dbReference type="Proteomes" id="UP000297447">
    <property type="component" value="Unassembled WGS sequence"/>
</dbReference>
<protein>
    <submittedName>
        <fullName evidence="2">Flp family type IVb pilin</fullName>
    </submittedName>
</protein>
<dbReference type="InterPro" id="IPR007047">
    <property type="entry name" value="Flp_Fap"/>
</dbReference>
<organism evidence="2 3">
    <name type="scientific">Cryobacterium frigoriphilum</name>
    <dbReference type="NCBI Taxonomy" id="1259150"/>
    <lineage>
        <taxon>Bacteria</taxon>
        <taxon>Bacillati</taxon>
        <taxon>Actinomycetota</taxon>
        <taxon>Actinomycetes</taxon>
        <taxon>Micrococcales</taxon>
        <taxon>Microbacteriaceae</taxon>
        <taxon>Cryobacterium</taxon>
    </lineage>
</organism>
<keyword evidence="1" id="KW-0812">Transmembrane</keyword>
<dbReference type="RefSeq" id="WP_134517857.1">
    <property type="nucleotide sequence ID" value="NZ_SOHE01000013.1"/>
</dbReference>
<dbReference type="EMBL" id="SOHE01000013">
    <property type="protein sequence ID" value="TFD55172.1"/>
    <property type="molecule type" value="Genomic_DNA"/>
</dbReference>
<proteinExistence type="predicted"/>
<keyword evidence="1" id="KW-1133">Transmembrane helix</keyword>
<evidence type="ECO:0000313" key="2">
    <source>
        <dbReference type="EMBL" id="TFD55172.1"/>
    </source>
</evidence>
<keyword evidence="3" id="KW-1185">Reference proteome</keyword>
<dbReference type="OrthoDB" id="5121461at2"/>
<gene>
    <name evidence="2" type="ORF">E3T55_01765</name>
</gene>